<dbReference type="KEGG" id="wma:WM2015_2824"/>
<dbReference type="PANTHER" id="PTHR43798">
    <property type="entry name" value="MONOACYLGLYCEROL LIPASE"/>
    <property type="match status" value="1"/>
</dbReference>
<keyword evidence="4" id="KW-0378">Hydrolase</keyword>
<dbReference type="Gene3D" id="3.40.50.1820">
    <property type="entry name" value="alpha/beta hydrolase"/>
    <property type="match status" value="1"/>
</dbReference>
<keyword evidence="2" id="KW-0963">Cytoplasm</keyword>
<dbReference type="AlphaFoldDB" id="A0A0K0XZW7"/>
<dbReference type="RefSeq" id="WP_082169788.1">
    <property type="nucleotide sequence ID" value="NZ_CP012154.1"/>
</dbReference>
<dbReference type="EMBL" id="CP012154">
    <property type="protein sequence ID" value="AKS43181.1"/>
    <property type="molecule type" value="Genomic_DNA"/>
</dbReference>
<gene>
    <name evidence="5" type="ORF">WM2015_2824</name>
</gene>
<evidence type="ECO:0000313" key="5">
    <source>
        <dbReference type="EMBL" id="AKS43181.1"/>
    </source>
</evidence>
<dbReference type="SUPFAM" id="SSF53474">
    <property type="entry name" value="alpha/beta-Hydrolases"/>
    <property type="match status" value="1"/>
</dbReference>
<reference evidence="5 6" key="1">
    <citation type="submission" date="2015-07" db="EMBL/GenBank/DDBJ databases">
        <authorList>
            <person name="Noorani M."/>
        </authorList>
    </citation>
    <scope>NUCLEOTIDE SEQUENCE [LARGE SCALE GENOMIC DNA]</scope>
    <source>
        <strain evidence="5 6">KCTC 42284</strain>
    </source>
</reference>
<dbReference type="PANTHER" id="PTHR43798:SF31">
    <property type="entry name" value="AB HYDROLASE SUPERFAMILY PROTEIN YCLE"/>
    <property type="match status" value="1"/>
</dbReference>
<evidence type="ECO:0000256" key="4">
    <source>
        <dbReference type="ARBA" id="ARBA00022801"/>
    </source>
</evidence>
<dbReference type="PATRIC" id="fig|1579979.3.peg.2887"/>
<evidence type="ECO:0000256" key="3">
    <source>
        <dbReference type="ARBA" id="ARBA00022756"/>
    </source>
</evidence>
<proteinExistence type="predicted"/>
<dbReference type="InterPro" id="IPR010076">
    <property type="entry name" value="BioH"/>
</dbReference>
<dbReference type="GO" id="GO:0016020">
    <property type="term" value="C:membrane"/>
    <property type="evidence" value="ECO:0007669"/>
    <property type="project" value="TreeGrafter"/>
</dbReference>
<organism evidence="5 6">
    <name type="scientific">Wenzhouxiangella marina</name>
    <dbReference type="NCBI Taxonomy" id="1579979"/>
    <lineage>
        <taxon>Bacteria</taxon>
        <taxon>Pseudomonadati</taxon>
        <taxon>Pseudomonadota</taxon>
        <taxon>Gammaproteobacteria</taxon>
        <taxon>Chromatiales</taxon>
        <taxon>Wenzhouxiangellaceae</taxon>
        <taxon>Wenzhouxiangella</taxon>
    </lineage>
</organism>
<keyword evidence="6" id="KW-1185">Reference proteome</keyword>
<keyword evidence="1" id="KW-0719">Serine esterase</keyword>
<evidence type="ECO:0000256" key="2">
    <source>
        <dbReference type="ARBA" id="ARBA00022490"/>
    </source>
</evidence>
<dbReference type="NCBIfam" id="TIGR01738">
    <property type="entry name" value="bioH"/>
    <property type="match status" value="1"/>
</dbReference>
<dbReference type="Proteomes" id="UP000066624">
    <property type="component" value="Chromosome"/>
</dbReference>
<dbReference type="GO" id="GO:0052689">
    <property type="term" value="F:carboxylic ester hydrolase activity"/>
    <property type="evidence" value="ECO:0007669"/>
    <property type="project" value="UniProtKB-KW"/>
</dbReference>
<evidence type="ECO:0000256" key="1">
    <source>
        <dbReference type="ARBA" id="ARBA00022487"/>
    </source>
</evidence>
<dbReference type="OrthoDB" id="9780744at2"/>
<protein>
    <submittedName>
        <fullName evidence="5">Pimelyl-ACP methyl ester esterase</fullName>
    </submittedName>
</protein>
<dbReference type="InterPro" id="IPR029058">
    <property type="entry name" value="AB_hydrolase_fold"/>
</dbReference>
<keyword evidence="3" id="KW-0093">Biotin biosynthesis</keyword>
<dbReference type="GO" id="GO:0009102">
    <property type="term" value="P:biotin biosynthetic process"/>
    <property type="evidence" value="ECO:0007669"/>
    <property type="project" value="UniProtKB-KW"/>
</dbReference>
<dbReference type="InterPro" id="IPR000073">
    <property type="entry name" value="AB_hydrolase_1"/>
</dbReference>
<sequence length="259" mass="28025">MAQHPLIVDEFGHGQKLSLVHGWAMHSGLFERLIGHLDGLEVQCIDLPGHGRNQDLAWPESGQVLAEQLAQAADHGWLAGWSLGGLLALKAALARPGQLKGLILIAATPCFGQRPHWPHGVAPALVGQLAHELEVGPEQVLNRFLALEVHGSEHAAADLKLLRKVAFRYGLPRDSALHAGLNMLKANDLSEQLGELDLPVLLIGGRRDKLVSFEALEATHERLPNSRLVRIPGAAHAPFLTDAEAVAHAITDFIEEHET</sequence>
<dbReference type="InterPro" id="IPR050266">
    <property type="entry name" value="AB_hydrolase_sf"/>
</dbReference>
<evidence type="ECO:0000313" key="6">
    <source>
        <dbReference type="Proteomes" id="UP000066624"/>
    </source>
</evidence>
<dbReference type="Pfam" id="PF00561">
    <property type="entry name" value="Abhydrolase_1"/>
    <property type="match status" value="1"/>
</dbReference>
<dbReference type="STRING" id="1579979.WM2015_2824"/>
<name>A0A0K0XZW7_9GAMM</name>
<accession>A0A0K0XZW7</accession>